<dbReference type="Proteomes" id="UP001150924">
    <property type="component" value="Unassembled WGS sequence"/>
</dbReference>
<accession>A0A9X3F105</accession>
<comment type="caution">
    <text evidence="1">The sequence shown here is derived from an EMBL/GenBank/DDBJ whole genome shotgun (WGS) entry which is preliminary data.</text>
</comment>
<gene>
    <name evidence="1" type="ORF">OV079_52805</name>
</gene>
<dbReference type="EMBL" id="JAPNKE010000002">
    <property type="protein sequence ID" value="MCY1014062.1"/>
    <property type="molecule type" value="Genomic_DNA"/>
</dbReference>
<reference evidence="1" key="1">
    <citation type="submission" date="2022-11" db="EMBL/GenBank/DDBJ databases">
        <title>Minimal conservation of predation-associated metabolite biosynthetic gene clusters underscores biosynthetic potential of Myxococcota including descriptions for ten novel species: Archangium lansinium sp. nov., Myxococcus landrumus sp. nov., Nannocystis bai.</title>
        <authorList>
            <person name="Ahearne A."/>
            <person name="Stevens C."/>
            <person name="Phillips K."/>
        </authorList>
    </citation>
    <scope>NUCLEOTIDE SEQUENCE</scope>
    <source>
        <strain evidence="1">Na p29</strain>
    </source>
</reference>
<organism evidence="1 2">
    <name type="scientific">Nannocystis pusilla</name>
    <dbReference type="NCBI Taxonomy" id="889268"/>
    <lineage>
        <taxon>Bacteria</taxon>
        <taxon>Pseudomonadati</taxon>
        <taxon>Myxococcota</taxon>
        <taxon>Polyangia</taxon>
        <taxon>Nannocystales</taxon>
        <taxon>Nannocystaceae</taxon>
        <taxon>Nannocystis</taxon>
    </lineage>
</organism>
<keyword evidence="2" id="KW-1185">Reference proteome</keyword>
<protein>
    <submittedName>
        <fullName evidence="1">Uncharacterized protein</fullName>
    </submittedName>
</protein>
<sequence length="61" mass="6686">MLIYLVDEQAQFGCLLASDGVVSAPLQALRLQRIVERLSPGQLSRCTCGRTAPACCRRPPR</sequence>
<evidence type="ECO:0000313" key="2">
    <source>
        <dbReference type="Proteomes" id="UP001150924"/>
    </source>
</evidence>
<dbReference type="RefSeq" id="WP_267778277.1">
    <property type="nucleotide sequence ID" value="NZ_JAPNKE010000002.1"/>
</dbReference>
<dbReference type="AlphaFoldDB" id="A0A9X3F105"/>
<proteinExistence type="predicted"/>
<evidence type="ECO:0000313" key="1">
    <source>
        <dbReference type="EMBL" id="MCY1014062.1"/>
    </source>
</evidence>
<name>A0A9X3F105_9BACT</name>